<accession>A0A495JEX9</accession>
<dbReference type="PANTHER" id="PTHR43737">
    <property type="entry name" value="BLL7424 PROTEIN"/>
    <property type="match status" value="1"/>
</dbReference>
<proteinExistence type="predicted"/>
<keyword evidence="2" id="KW-1185">Reference proteome</keyword>
<comment type="caution">
    <text evidence="1">The sequence shown here is derived from an EMBL/GenBank/DDBJ whole genome shotgun (WGS) entry which is preliminary data.</text>
</comment>
<dbReference type="InterPro" id="IPR010869">
    <property type="entry name" value="DUF1501"/>
</dbReference>
<evidence type="ECO:0000313" key="1">
    <source>
        <dbReference type="EMBL" id="RKR87413.1"/>
    </source>
</evidence>
<dbReference type="AlphaFoldDB" id="A0A495JEX9"/>
<gene>
    <name evidence="1" type="ORF">BDK92_1689</name>
</gene>
<reference evidence="1 2" key="1">
    <citation type="submission" date="2018-10" db="EMBL/GenBank/DDBJ databases">
        <title>Sequencing the genomes of 1000 actinobacteria strains.</title>
        <authorList>
            <person name="Klenk H.-P."/>
        </authorList>
    </citation>
    <scope>NUCLEOTIDE SEQUENCE [LARGE SCALE GENOMIC DNA]</scope>
    <source>
        <strain evidence="1 2">DSM 45175</strain>
    </source>
</reference>
<protein>
    <submittedName>
        <fullName evidence="1">Uncharacterized protein (DUF1501 family)</fullName>
    </submittedName>
</protein>
<name>A0A495JEX9_9ACTN</name>
<dbReference type="Pfam" id="PF07394">
    <property type="entry name" value="DUF1501"/>
    <property type="match status" value="1"/>
</dbReference>
<dbReference type="Proteomes" id="UP000277671">
    <property type="component" value="Unassembled WGS sequence"/>
</dbReference>
<dbReference type="EMBL" id="RBKT01000001">
    <property type="protein sequence ID" value="RKR87413.1"/>
    <property type="molecule type" value="Genomic_DNA"/>
</dbReference>
<organism evidence="1 2">
    <name type="scientific">Micromonospora pisi</name>
    <dbReference type="NCBI Taxonomy" id="589240"/>
    <lineage>
        <taxon>Bacteria</taxon>
        <taxon>Bacillati</taxon>
        <taxon>Actinomycetota</taxon>
        <taxon>Actinomycetes</taxon>
        <taxon>Micromonosporales</taxon>
        <taxon>Micromonosporaceae</taxon>
        <taxon>Micromonospora</taxon>
    </lineage>
</organism>
<evidence type="ECO:0000313" key="2">
    <source>
        <dbReference type="Proteomes" id="UP000277671"/>
    </source>
</evidence>
<sequence>MHSYPLHPDCPDLRRLAPNRTEAVLRAEYAAVTAENAAVRGDFLDLSEVEEAQQDGRGVTRRTFVAGAAATVTALATTQFVSTQASFAATPGGTLIHVFLYGGLDGLSLIAPENDPVLSKARPDLLLGNDSIALDRGFKLTSAFAPLQRFLDAGQLGFVPAASDPRVSRSHFQAADACNLGGLPNETGGRGWLDTLVDALGPGTAFRSVGVGSTLPRSLVGNNGALSLNNVGSLGFNGDGKYKDATAKAIQGLFTGINHPVEESVIAGLGALKTAQQLAAKPYQPAAGVEYSGIGNSFRTLAQLIKGGANVRVATIGMGGYDTHENQGTAKGGQLHNRLNELASGMAAFFNDLGPTLAADVTVMVSSEFGRRVASNNNGTDHGHGGVVTLLSGKKLAGSLLGTWNGLEKLDSGDVPEYNNMFNVYGSVAKGRFDLTDAEVKKMFPRQTITPVKLYA</sequence>
<dbReference type="PANTHER" id="PTHR43737:SF1">
    <property type="entry name" value="DUF1501 DOMAIN-CONTAINING PROTEIN"/>
    <property type="match status" value="1"/>
</dbReference>